<dbReference type="Gene3D" id="3.40.50.1110">
    <property type="entry name" value="SGNH hydrolase"/>
    <property type="match status" value="1"/>
</dbReference>
<dbReference type="CDD" id="cd04506">
    <property type="entry name" value="SGNH_hydrolase_YpmR_like"/>
    <property type="match status" value="1"/>
</dbReference>
<dbReference type="RefSeq" id="WP_121680839.1">
    <property type="nucleotide sequence ID" value="NZ_RCVZ01000007.1"/>
</dbReference>
<proteinExistence type="predicted"/>
<dbReference type="AlphaFoldDB" id="A0A3L7JY49"/>
<sequence>MKKTLTFLLVFSFLLTGCTQESGENSTKQTALEDKPNPPSGFIPKKLTIVSAGDSLTQGVGDSTNSGGYIPYLKSDLEGLEDIQEATFYNFGVRGNRTDQLLARLKTDKVKQKIKQADLVMITIGGNDVMKVFKDNFTDLKLKEFEKARSDYQNRLKVIMTTIRQENPEAGIVLIGIYNPFLKWFADVKEIEQIMVNWNKASKEIVDQYQQAKFIPISDIFENSQDDLLYKDYFHPNDEGYHLIADRLFDQLKGEALAELTNPDYIAKEGR</sequence>
<dbReference type="Proteomes" id="UP000276770">
    <property type="component" value="Unassembled WGS sequence"/>
</dbReference>
<evidence type="ECO:0000259" key="3">
    <source>
        <dbReference type="Pfam" id="PF13472"/>
    </source>
</evidence>
<gene>
    <name evidence="4" type="ORF">D9X91_11870</name>
</gene>
<keyword evidence="5" id="KW-1185">Reference proteome</keyword>
<comment type="caution">
    <text evidence="4">The sequence shown here is derived from an EMBL/GenBank/DDBJ whole genome shotgun (WGS) entry which is preliminary data.</text>
</comment>
<evidence type="ECO:0000313" key="4">
    <source>
        <dbReference type="EMBL" id="RLQ95184.1"/>
    </source>
</evidence>
<evidence type="ECO:0000256" key="1">
    <source>
        <dbReference type="SAM" id="MobiDB-lite"/>
    </source>
</evidence>
<dbReference type="Pfam" id="PF13472">
    <property type="entry name" value="Lipase_GDSL_2"/>
    <property type="match status" value="1"/>
</dbReference>
<evidence type="ECO:0000256" key="2">
    <source>
        <dbReference type="SAM" id="SignalP"/>
    </source>
</evidence>
<dbReference type="InterPro" id="IPR051532">
    <property type="entry name" value="Ester_Hydrolysis_Enzymes"/>
</dbReference>
<evidence type="ECO:0000313" key="5">
    <source>
        <dbReference type="Proteomes" id="UP000276770"/>
    </source>
</evidence>
<name>A0A3L7JY49_9BACI</name>
<dbReference type="OrthoDB" id="252349at2"/>
<dbReference type="EMBL" id="RCVZ01000007">
    <property type="protein sequence ID" value="RLQ95184.1"/>
    <property type="molecule type" value="Genomic_DNA"/>
</dbReference>
<feature type="compositionally biased region" description="Polar residues" evidence="1">
    <location>
        <begin position="21"/>
        <end position="30"/>
    </location>
</feature>
<feature type="chain" id="PRO_5018005674" evidence="2">
    <location>
        <begin position="24"/>
        <end position="271"/>
    </location>
</feature>
<organism evidence="4 5">
    <name type="scientific">Falsibacillus albus</name>
    <dbReference type="NCBI Taxonomy" id="2478915"/>
    <lineage>
        <taxon>Bacteria</taxon>
        <taxon>Bacillati</taxon>
        <taxon>Bacillota</taxon>
        <taxon>Bacilli</taxon>
        <taxon>Bacillales</taxon>
        <taxon>Bacillaceae</taxon>
        <taxon>Falsibacillus</taxon>
    </lineage>
</organism>
<protein>
    <submittedName>
        <fullName evidence="4">GDSL family lipase</fullName>
    </submittedName>
</protein>
<feature type="signal peptide" evidence="2">
    <location>
        <begin position="1"/>
        <end position="23"/>
    </location>
</feature>
<accession>A0A3L7JY49</accession>
<dbReference type="GO" id="GO:0004622">
    <property type="term" value="F:phosphatidylcholine lysophospholipase activity"/>
    <property type="evidence" value="ECO:0007669"/>
    <property type="project" value="TreeGrafter"/>
</dbReference>
<dbReference type="InterPro" id="IPR013830">
    <property type="entry name" value="SGNH_hydro"/>
</dbReference>
<dbReference type="SUPFAM" id="SSF52266">
    <property type="entry name" value="SGNH hydrolase"/>
    <property type="match status" value="1"/>
</dbReference>
<feature type="region of interest" description="Disordered" evidence="1">
    <location>
        <begin position="21"/>
        <end position="40"/>
    </location>
</feature>
<dbReference type="PANTHER" id="PTHR30383:SF27">
    <property type="entry name" value="SPORE GERMINATION LIPASE LIPC"/>
    <property type="match status" value="1"/>
</dbReference>
<reference evidence="4 5" key="1">
    <citation type="submission" date="2018-10" db="EMBL/GenBank/DDBJ databases">
        <title>Falsibacillus sp. genome draft.</title>
        <authorList>
            <person name="Shi S."/>
        </authorList>
    </citation>
    <scope>NUCLEOTIDE SEQUENCE [LARGE SCALE GENOMIC DNA]</scope>
    <source>
        <strain evidence="4 5">GY 10110</strain>
    </source>
</reference>
<dbReference type="InterPro" id="IPR036514">
    <property type="entry name" value="SGNH_hydro_sf"/>
</dbReference>
<dbReference type="PROSITE" id="PS51257">
    <property type="entry name" value="PROKAR_LIPOPROTEIN"/>
    <property type="match status" value="1"/>
</dbReference>
<feature type="domain" description="SGNH hydrolase-type esterase" evidence="3">
    <location>
        <begin position="53"/>
        <end position="242"/>
    </location>
</feature>
<dbReference type="PANTHER" id="PTHR30383">
    <property type="entry name" value="THIOESTERASE 1/PROTEASE 1/LYSOPHOSPHOLIPASE L1"/>
    <property type="match status" value="1"/>
</dbReference>
<keyword evidence="2" id="KW-0732">Signal</keyword>